<organism evidence="2 3">
    <name type="scientific">Coleophoma crateriformis</name>
    <dbReference type="NCBI Taxonomy" id="565419"/>
    <lineage>
        <taxon>Eukaryota</taxon>
        <taxon>Fungi</taxon>
        <taxon>Dikarya</taxon>
        <taxon>Ascomycota</taxon>
        <taxon>Pezizomycotina</taxon>
        <taxon>Leotiomycetes</taxon>
        <taxon>Helotiales</taxon>
        <taxon>Dermateaceae</taxon>
        <taxon>Coleophoma</taxon>
    </lineage>
</organism>
<dbReference type="EMBL" id="PDLN01000022">
    <property type="protein sequence ID" value="RDW57761.1"/>
    <property type="molecule type" value="Genomic_DNA"/>
</dbReference>
<dbReference type="AlphaFoldDB" id="A0A3D8Q7I2"/>
<dbReference type="Proteomes" id="UP000256328">
    <property type="component" value="Unassembled WGS sequence"/>
</dbReference>
<gene>
    <name evidence="2" type="ORF">BP5796_12562</name>
</gene>
<evidence type="ECO:0000256" key="1">
    <source>
        <dbReference type="SAM" id="MobiDB-lite"/>
    </source>
</evidence>
<evidence type="ECO:0000313" key="2">
    <source>
        <dbReference type="EMBL" id="RDW57761.1"/>
    </source>
</evidence>
<keyword evidence="3" id="KW-1185">Reference proteome</keyword>
<name>A0A3D8Q7I2_9HELO</name>
<accession>A0A3D8Q7I2</accession>
<reference evidence="2 3" key="1">
    <citation type="journal article" date="2018" name="IMA Fungus">
        <title>IMA Genome-F 9: Draft genome sequence of Annulohypoxylon stygium, Aspergillus mulundensis, Berkeleyomyces basicola (syn. Thielaviopsis basicola), Ceratocystis smalleyi, two Cercospora beticola strains, Coleophoma cylindrospora, Fusarium fracticaudum, Phialophora cf. hyalina, and Morchella septimelata.</title>
        <authorList>
            <person name="Wingfield B.D."/>
            <person name="Bills G.F."/>
            <person name="Dong Y."/>
            <person name="Huang W."/>
            <person name="Nel W.J."/>
            <person name="Swalarsk-Parry B.S."/>
            <person name="Vaghefi N."/>
            <person name="Wilken P.M."/>
            <person name="An Z."/>
            <person name="de Beer Z.W."/>
            <person name="De Vos L."/>
            <person name="Chen L."/>
            <person name="Duong T.A."/>
            <person name="Gao Y."/>
            <person name="Hammerbacher A."/>
            <person name="Kikkert J.R."/>
            <person name="Li Y."/>
            <person name="Li H."/>
            <person name="Li K."/>
            <person name="Li Q."/>
            <person name="Liu X."/>
            <person name="Ma X."/>
            <person name="Naidoo K."/>
            <person name="Pethybridge S.J."/>
            <person name="Sun J."/>
            <person name="Steenkamp E.T."/>
            <person name="van der Nest M.A."/>
            <person name="van Wyk S."/>
            <person name="Wingfield M.J."/>
            <person name="Xiong C."/>
            <person name="Yue Q."/>
            <person name="Zhang X."/>
        </authorList>
    </citation>
    <scope>NUCLEOTIDE SEQUENCE [LARGE SCALE GENOMIC DNA]</scope>
    <source>
        <strain evidence="2 3">BP5796</strain>
    </source>
</reference>
<proteinExistence type="predicted"/>
<comment type="caution">
    <text evidence="2">The sequence shown here is derived from an EMBL/GenBank/DDBJ whole genome shotgun (WGS) entry which is preliminary data.</text>
</comment>
<sequence>MVYITQFKLTAASKHFTLVANCRARSLHQIYHHERGVLERALVLLVITARYLLHHSRTLYYQRLDKFAMADLEQSLSAIATAANPSTEKEDFGRGAQNASRPVLPWINDRSHVQRL</sequence>
<feature type="region of interest" description="Disordered" evidence="1">
    <location>
        <begin position="84"/>
        <end position="105"/>
    </location>
</feature>
<evidence type="ECO:0000313" key="3">
    <source>
        <dbReference type="Proteomes" id="UP000256328"/>
    </source>
</evidence>
<protein>
    <submittedName>
        <fullName evidence="2">Uncharacterized protein</fullName>
    </submittedName>
</protein>